<dbReference type="AlphaFoldDB" id="A0A1R4GY70"/>
<dbReference type="OrthoDB" id="190887at2"/>
<gene>
    <name evidence="3" type="ORF">A1232T_02317</name>
</gene>
<dbReference type="GO" id="GO:0015288">
    <property type="term" value="F:porin activity"/>
    <property type="evidence" value="ECO:0007669"/>
    <property type="project" value="InterPro"/>
</dbReference>
<dbReference type="InterPro" id="IPR033900">
    <property type="entry name" value="Gram_neg_porin_domain"/>
</dbReference>
<dbReference type="RefSeq" id="WP_077452086.1">
    <property type="nucleotide sequence ID" value="NZ_FUGE01000263.1"/>
</dbReference>
<keyword evidence="1" id="KW-0732">Signal</keyword>
<name>A0A1R4GY70_9GAMM</name>
<dbReference type="GO" id="GO:0016020">
    <property type="term" value="C:membrane"/>
    <property type="evidence" value="ECO:0007669"/>
    <property type="project" value="InterPro"/>
</dbReference>
<reference evidence="3 4" key="1">
    <citation type="submission" date="2017-02" db="EMBL/GenBank/DDBJ databases">
        <authorList>
            <person name="Peterson S.W."/>
        </authorList>
    </citation>
    <scope>NUCLEOTIDE SEQUENCE [LARGE SCALE GENOMIC DNA]</scope>
    <source>
        <strain evidence="3">Psychrobacter_piechaudii</strain>
    </source>
</reference>
<dbReference type="InterPro" id="IPR023614">
    <property type="entry name" value="Porin_dom_sf"/>
</dbReference>
<sequence length="343" mass="37830">MLYAKKLSFGMSIVALSSYAQAIDIIKEGDTTLSVGGYIKAEGIFNNPENGESEFKANSRQSRINVTTTKKIEDKKLTGFIEGDFYGNAASGGSEMRLRHAYIKLDELTVGKTWNGQFLSVYPLLTEQLDFRGTALGTIAGSSSNIRPDLALHYEHKGFRFSAQDPVFKDADLPDIVVSYKNNLSNLSYNIAMTAREVENGEDSDIGVGVSLASKLDLGKNSFHASVYNGKGMGSYSTVCVGKHPDNTNSLSCDSENGKLISQTGYTLGYRHNFTNKLRSNIRYGEIKVDDLANTSMNVKSANIIYEYLPRLDVGIEWRERVDKTASTEKTGQQVEIMAKYSF</sequence>
<dbReference type="Gene3D" id="2.40.160.10">
    <property type="entry name" value="Porin"/>
    <property type="match status" value="1"/>
</dbReference>
<organism evidence="3 4">
    <name type="scientific">Psychrobacter piechaudii</name>
    <dbReference type="NCBI Taxonomy" id="1945521"/>
    <lineage>
        <taxon>Bacteria</taxon>
        <taxon>Pseudomonadati</taxon>
        <taxon>Pseudomonadota</taxon>
        <taxon>Gammaproteobacteria</taxon>
        <taxon>Moraxellales</taxon>
        <taxon>Moraxellaceae</taxon>
        <taxon>Psychrobacter</taxon>
    </lineage>
</organism>
<feature type="domain" description="Porin" evidence="2">
    <location>
        <begin position="13"/>
        <end position="342"/>
    </location>
</feature>
<dbReference type="SUPFAM" id="SSF56935">
    <property type="entry name" value="Porins"/>
    <property type="match status" value="1"/>
</dbReference>
<feature type="chain" id="PRO_5013249710" description="Porin domain-containing protein" evidence="1">
    <location>
        <begin position="23"/>
        <end position="343"/>
    </location>
</feature>
<evidence type="ECO:0000313" key="3">
    <source>
        <dbReference type="EMBL" id="SJM73111.1"/>
    </source>
</evidence>
<evidence type="ECO:0000313" key="4">
    <source>
        <dbReference type="Proteomes" id="UP000188357"/>
    </source>
</evidence>
<dbReference type="EMBL" id="FUGE01000263">
    <property type="protein sequence ID" value="SJM73111.1"/>
    <property type="molecule type" value="Genomic_DNA"/>
</dbReference>
<protein>
    <recommendedName>
        <fullName evidence="2">Porin domain-containing protein</fullName>
    </recommendedName>
</protein>
<feature type="signal peptide" evidence="1">
    <location>
        <begin position="1"/>
        <end position="22"/>
    </location>
</feature>
<dbReference type="Pfam" id="PF13609">
    <property type="entry name" value="Porin_4"/>
    <property type="match status" value="1"/>
</dbReference>
<keyword evidence="4" id="KW-1185">Reference proteome</keyword>
<accession>A0A1R4GY70</accession>
<proteinExistence type="predicted"/>
<evidence type="ECO:0000259" key="2">
    <source>
        <dbReference type="Pfam" id="PF13609"/>
    </source>
</evidence>
<dbReference type="Proteomes" id="UP000188357">
    <property type="component" value="Unassembled WGS sequence"/>
</dbReference>
<dbReference type="STRING" id="1945521.A1232T_02317"/>
<evidence type="ECO:0000256" key="1">
    <source>
        <dbReference type="SAM" id="SignalP"/>
    </source>
</evidence>